<dbReference type="InterPro" id="IPR001087">
    <property type="entry name" value="GDSL"/>
</dbReference>
<dbReference type="InterPro" id="IPR017186">
    <property type="entry name" value="Lipase_autotranspt_EstA"/>
</dbReference>
<dbReference type="Gene3D" id="3.40.50.1110">
    <property type="entry name" value="SGNH hydrolase"/>
    <property type="match status" value="1"/>
</dbReference>
<dbReference type="PROSITE" id="PS51208">
    <property type="entry name" value="AUTOTRANSPORTER"/>
    <property type="match status" value="1"/>
</dbReference>
<dbReference type="Pfam" id="PF00657">
    <property type="entry name" value="Lipase_GDSL"/>
    <property type="match status" value="1"/>
</dbReference>
<dbReference type="InterPro" id="IPR051058">
    <property type="entry name" value="GDSL_Est/Lipase"/>
</dbReference>
<dbReference type="GO" id="GO:0016298">
    <property type="term" value="F:lipase activity"/>
    <property type="evidence" value="ECO:0007669"/>
    <property type="project" value="InterPro"/>
</dbReference>
<evidence type="ECO:0000256" key="3">
    <source>
        <dbReference type="ARBA" id="ARBA00022801"/>
    </source>
</evidence>
<dbReference type="Gene3D" id="2.40.128.130">
    <property type="entry name" value="Autotransporter beta-domain"/>
    <property type="match status" value="1"/>
</dbReference>
<feature type="chain" id="PRO_5004712186" description="Autotransporter domain-containing protein" evidence="5">
    <location>
        <begin position="25"/>
        <end position="615"/>
    </location>
</feature>
<dbReference type="InterPro" id="IPR036709">
    <property type="entry name" value="Autotransporte_beta_dom_sf"/>
</dbReference>
<dbReference type="PANTHER" id="PTHR45648:SF22">
    <property type="entry name" value="GDSL LIPASE_ACYLHYDROLASE FAMILY PROTEIN (AFU_ORTHOLOGUE AFUA_4G14700)"/>
    <property type="match status" value="1"/>
</dbReference>
<dbReference type="Pfam" id="PF03797">
    <property type="entry name" value="Autotransporter"/>
    <property type="match status" value="1"/>
</dbReference>
<keyword evidence="2 5" id="KW-0732">Signal</keyword>
<dbReference type="Proteomes" id="UP000018418">
    <property type="component" value="Unassembled WGS sequence"/>
</dbReference>
<feature type="active site" description="Nucleophile" evidence="4">
    <location>
        <position position="36"/>
    </location>
</feature>
<dbReference type="CDD" id="cd01847">
    <property type="entry name" value="Triacylglycerol_lipase_like"/>
    <property type="match status" value="1"/>
</dbReference>
<organism evidence="7 8">
    <name type="scientific">Acinetobacter brisouii CIP 110357</name>
    <dbReference type="NCBI Taxonomy" id="1341683"/>
    <lineage>
        <taxon>Bacteria</taxon>
        <taxon>Pseudomonadati</taxon>
        <taxon>Pseudomonadota</taxon>
        <taxon>Gammaproteobacteria</taxon>
        <taxon>Moraxellales</taxon>
        <taxon>Moraxellaceae</taxon>
        <taxon>Acinetobacter</taxon>
    </lineage>
</organism>
<comment type="similarity">
    <text evidence="1">Belongs to the 'GDSL' lipolytic enzyme family.</text>
</comment>
<dbReference type="PATRIC" id="fig|1341683.3.peg.1591"/>
<dbReference type="GO" id="GO:0006629">
    <property type="term" value="P:lipid metabolic process"/>
    <property type="evidence" value="ECO:0007669"/>
    <property type="project" value="InterPro"/>
</dbReference>
<gene>
    <name evidence="7" type="ORF">P255_01608</name>
</gene>
<accession>V2UMA4</accession>
<dbReference type="NCBIfam" id="TIGR01414">
    <property type="entry name" value="autotrans_barl"/>
    <property type="match status" value="1"/>
</dbReference>
<evidence type="ECO:0000313" key="7">
    <source>
        <dbReference type="EMBL" id="ESK51102.1"/>
    </source>
</evidence>
<keyword evidence="8" id="KW-1185">Reference proteome</keyword>
<feature type="signal peptide" evidence="5">
    <location>
        <begin position="1"/>
        <end position="24"/>
    </location>
</feature>
<reference evidence="7 8" key="1">
    <citation type="submission" date="2013-10" db="EMBL/GenBank/DDBJ databases">
        <title>The Genome Sequence of Acinetobacter brisouii CIP 110357.</title>
        <authorList>
            <consortium name="The Broad Institute Genomics Platform"/>
            <consortium name="The Broad Institute Genome Sequencing Center for Infectious Disease"/>
            <person name="Cerqueira G."/>
            <person name="Feldgarden M."/>
            <person name="Courvalin P."/>
            <person name="Grillot-Courvalin C."/>
            <person name="Clermont D."/>
            <person name="Rocha E."/>
            <person name="Yoon E.-J."/>
            <person name="Nemec A."/>
            <person name="Young S.K."/>
            <person name="Zeng Q."/>
            <person name="Gargeya S."/>
            <person name="Fitzgerald M."/>
            <person name="Abouelleil A."/>
            <person name="Alvarado L."/>
            <person name="Berlin A.M."/>
            <person name="Chapman S.B."/>
            <person name="Gainer-Dewar J."/>
            <person name="Goldberg J."/>
            <person name="Gnerre S."/>
            <person name="Griggs A."/>
            <person name="Gujja S."/>
            <person name="Hansen M."/>
            <person name="Howarth C."/>
            <person name="Imamovic A."/>
            <person name="Ireland A."/>
            <person name="Larimer J."/>
            <person name="McCowan C."/>
            <person name="Murphy C."/>
            <person name="Pearson M."/>
            <person name="Poon T.W."/>
            <person name="Priest M."/>
            <person name="Roberts A."/>
            <person name="Saif S."/>
            <person name="Shea T."/>
            <person name="Sykes S."/>
            <person name="Wortman J."/>
            <person name="Nusbaum C."/>
            <person name="Birren B."/>
        </authorList>
    </citation>
    <scope>NUCLEOTIDE SEQUENCE [LARGE SCALE GENOMIC DNA]</scope>
    <source>
        <strain evidence="7 8">CIP 110357</strain>
    </source>
</reference>
<dbReference type="InterPro" id="IPR006315">
    <property type="entry name" value="OM_autotransptr_brl_dom"/>
</dbReference>
<dbReference type="RefSeq" id="WP_004900611.1">
    <property type="nucleotide sequence ID" value="NZ_BBTI01000002.1"/>
</dbReference>
<protein>
    <recommendedName>
        <fullName evidence="6">Autotransporter domain-containing protein</fullName>
    </recommendedName>
</protein>
<dbReference type="SUPFAM" id="SSF52266">
    <property type="entry name" value="SGNH hydrolase"/>
    <property type="match status" value="1"/>
</dbReference>
<feature type="domain" description="Autotransporter" evidence="6">
    <location>
        <begin position="335"/>
        <end position="615"/>
    </location>
</feature>
<dbReference type="InterPro" id="IPR005546">
    <property type="entry name" value="Autotransporte_beta"/>
</dbReference>
<feature type="active site" evidence="4">
    <location>
        <position position="286"/>
    </location>
</feature>
<proteinExistence type="inferred from homology"/>
<dbReference type="GO" id="GO:0019867">
    <property type="term" value="C:outer membrane"/>
    <property type="evidence" value="ECO:0007669"/>
    <property type="project" value="InterPro"/>
</dbReference>
<dbReference type="PIRSF" id="PIRSF037375">
    <property type="entry name" value="Autotrns_EstA"/>
    <property type="match status" value="1"/>
</dbReference>
<dbReference type="OrthoDB" id="5292073at2"/>
<evidence type="ECO:0000256" key="5">
    <source>
        <dbReference type="SAM" id="SignalP"/>
    </source>
</evidence>
<keyword evidence="3" id="KW-0378">Hydrolase</keyword>
<comment type="caution">
    <text evidence="7">The sequence shown here is derived from an EMBL/GenBank/DDBJ whole genome shotgun (WGS) entry which is preliminary data.</text>
</comment>
<evidence type="ECO:0000313" key="8">
    <source>
        <dbReference type="Proteomes" id="UP000018418"/>
    </source>
</evidence>
<dbReference type="SUPFAM" id="SSF103515">
    <property type="entry name" value="Autotransporter"/>
    <property type="match status" value="1"/>
</dbReference>
<feature type="active site" evidence="4">
    <location>
        <position position="283"/>
    </location>
</feature>
<dbReference type="AlphaFoldDB" id="V2UMA4"/>
<dbReference type="InterPro" id="IPR036514">
    <property type="entry name" value="SGNH_hydro_sf"/>
</dbReference>
<dbReference type="InterPro" id="IPR008265">
    <property type="entry name" value="Lipase_GDSL_AS"/>
</dbReference>
<dbReference type="HOGENOM" id="CLU_023098_3_0_6"/>
<evidence type="ECO:0000256" key="2">
    <source>
        <dbReference type="ARBA" id="ARBA00022729"/>
    </source>
</evidence>
<name>V2UMA4_9GAMM</name>
<dbReference type="PANTHER" id="PTHR45648">
    <property type="entry name" value="GDSL LIPASE/ACYLHYDROLASE FAMILY PROTEIN (AFU_ORTHOLOGUE AFUA_4G14700)"/>
    <property type="match status" value="1"/>
</dbReference>
<evidence type="ECO:0000256" key="4">
    <source>
        <dbReference type="PIRSR" id="PIRSR037375-1"/>
    </source>
</evidence>
<dbReference type="SMART" id="SM00869">
    <property type="entry name" value="Autotransporter"/>
    <property type="match status" value="1"/>
</dbReference>
<evidence type="ECO:0000259" key="6">
    <source>
        <dbReference type="PROSITE" id="PS51208"/>
    </source>
</evidence>
<evidence type="ECO:0000256" key="1">
    <source>
        <dbReference type="ARBA" id="ARBA00008668"/>
    </source>
</evidence>
<dbReference type="PROSITE" id="PS01098">
    <property type="entry name" value="LIPASE_GDSL_SER"/>
    <property type="match status" value="1"/>
</dbReference>
<dbReference type="EMBL" id="AYEU01000006">
    <property type="protein sequence ID" value="ESK51102.1"/>
    <property type="molecule type" value="Genomic_DNA"/>
</dbReference>
<sequence length="615" mass="65119">MRIRKLLWLATTSLMWLGVTQAQATSFNNVVIFGDSLSDGGNVALYTTGTQARYTTNPGQTAAELVAEGVGTTTSPSLLSGSNYAWGGAGVVNSLDPGIPTLQQQLLQYLSLTGGTANPNTLYEVWGGANDIFGLLETSGITQAQLITGTTTAANTELNLLSSLKQAGANYVVVYNLPNMGLTPSALESGPTVAGYLTQLAQLYNYNLSNGLDSLSASGLNIVPVNVYGLLNEVVANPAAYGFSNVTNEACGVGSSSVACGPAGSGAPYTYAAGTNQSYLFADGVHPTTATHRLLAQAVLAELAAPGQMSLLSEAPLAITKAQYRAVKNEMLTDVNGGETRVFFNLDYNHQKLKASDSSPQLNSNNVNFTFGSDAQINSNFSAGVAMSLNQQNGNFSNSQGDYKLFDVSGLGYGIYHKGNGYIGGFANAGSLHFTDIKRQIQLGTAVRTETADAQGYHVGGGLDGGWWLNLNDLKTGPFVHLEWQTIKVNDFAEHGADSTAMWFGKQQRDSFVSSVGWRLKGDWMYRDVKVSPFAELAWNYDSQANSHGVRVGLNSMGGSFVLSGYTPDKKWGSASLGLTTQYTPNLSAWASANGEFANHSSDNLGVNLGMKYSF</sequence>